<dbReference type="EMBL" id="BONZ01000101">
    <property type="protein sequence ID" value="GIH20600.1"/>
    <property type="molecule type" value="Genomic_DNA"/>
</dbReference>
<feature type="compositionally biased region" description="Polar residues" evidence="1">
    <location>
        <begin position="83"/>
        <end position="94"/>
    </location>
</feature>
<dbReference type="RefSeq" id="WP_203924023.1">
    <property type="nucleotide sequence ID" value="NZ_BONZ01000101.1"/>
</dbReference>
<dbReference type="AlphaFoldDB" id="A0A8J3R3A0"/>
<protein>
    <submittedName>
        <fullName evidence="3">Uncharacterized protein</fullName>
    </submittedName>
</protein>
<accession>A0A8J3R3A0</accession>
<name>A0A8J3R3A0_9ACTN</name>
<organism evidence="3 4">
    <name type="scientific">Rugosimonospora africana</name>
    <dbReference type="NCBI Taxonomy" id="556532"/>
    <lineage>
        <taxon>Bacteria</taxon>
        <taxon>Bacillati</taxon>
        <taxon>Actinomycetota</taxon>
        <taxon>Actinomycetes</taxon>
        <taxon>Micromonosporales</taxon>
        <taxon>Micromonosporaceae</taxon>
        <taxon>Rugosimonospora</taxon>
    </lineage>
</organism>
<feature type="region of interest" description="Disordered" evidence="1">
    <location>
        <begin position="74"/>
        <end position="115"/>
    </location>
</feature>
<keyword evidence="2" id="KW-0812">Transmembrane</keyword>
<dbReference type="Proteomes" id="UP000642748">
    <property type="component" value="Unassembled WGS sequence"/>
</dbReference>
<comment type="caution">
    <text evidence="3">The sequence shown here is derived from an EMBL/GenBank/DDBJ whole genome shotgun (WGS) entry which is preliminary data.</text>
</comment>
<evidence type="ECO:0000256" key="1">
    <source>
        <dbReference type="SAM" id="MobiDB-lite"/>
    </source>
</evidence>
<feature type="transmembrane region" description="Helical" evidence="2">
    <location>
        <begin position="42"/>
        <end position="63"/>
    </location>
</feature>
<proteinExistence type="predicted"/>
<reference evidence="3" key="1">
    <citation type="submission" date="2021-01" db="EMBL/GenBank/DDBJ databases">
        <title>Whole genome shotgun sequence of Rugosimonospora africana NBRC 104875.</title>
        <authorList>
            <person name="Komaki H."/>
            <person name="Tamura T."/>
        </authorList>
    </citation>
    <scope>NUCLEOTIDE SEQUENCE</scope>
    <source>
        <strain evidence="3">NBRC 104875</strain>
    </source>
</reference>
<evidence type="ECO:0000313" key="3">
    <source>
        <dbReference type="EMBL" id="GIH20600.1"/>
    </source>
</evidence>
<keyword evidence="2" id="KW-0472">Membrane</keyword>
<gene>
    <name evidence="3" type="ORF">Raf01_87720</name>
</gene>
<evidence type="ECO:0000256" key="2">
    <source>
        <dbReference type="SAM" id="Phobius"/>
    </source>
</evidence>
<evidence type="ECO:0000313" key="4">
    <source>
        <dbReference type="Proteomes" id="UP000642748"/>
    </source>
</evidence>
<sequence length="390" mass="40105">MNQIEDQIIATLNDKAVDGVDVADLLAASRKRGQRYLKRRRAWQACGGVAAVAVAVVGTAAVVPHVSVNGGPDNTAGGYPAANTPSAPQQSATVPSPPLPQSLEPTLRPVQGEGTLTTFRPPATNAPSAVANPKVVGANPGLLHFDIASSVLPTPVTLAQWSSVDGLEWLNVQGGAPGTGSVAMVQVQVSRDRSMIDPLSGDVHTVRVGSRSGSVVTTSVGGNLSSQLRWQPFSGVWAEIQAPGDASAAVKLAEAVTFDHVMRCTVPFRLSWVPAGTTLEGCNVVFQTSTGTSAMASVHVGNSTVTVTFEPGGTIPSAPPTTIAGKPAVDLEYPGDGGANIFQVDIDYGDHVADLVAEGHYDKSTVLRIAGGYQDVPGSDPSQWPASPLG</sequence>
<keyword evidence="4" id="KW-1185">Reference proteome</keyword>
<keyword evidence="2" id="KW-1133">Transmembrane helix</keyword>